<gene>
    <name evidence="1" type="ORF">GCM10008938_22420</name>
</gene>
<accession>A0ABQ2CZA9</accession>
<dbReference type="RefSeq" id="WP_189002781.1">
    <property type="nucleotide sequence ID" value="NZ_BMOD01000007.1"/>
</dbReference>
<proteinExistence type="predicted"/>
<keyword evidence="2" id="KW-1185">Reference proteome</keyword>
<dbReference type="EMBL" id="BMOD01000007">
    <property type="protein sequence ID" value="GGJ35792.1"/>
    <property type="molecule type" value="Genomic_DNA"/>
</dbReference>
<evidence type="ECO:0000313" key="1">
    <source>
        <dbReference type="EMBL" id="GGJ35792.1"/>
    </source>
</evidence>
<name>A0ABQ2CZA9_9DEIO</name>
<organism evidence="1 2">
    <name type="scientific">Deinococcus roseus</name>
    <dbReference type="NCBI Taxonomy" id="392414"/>
    <lineage>
        <taxon>Bacteria</taxon>
        <taxon>Thermotogati</taxon>
        <taxon>Deinococcota</taxon>
        <taxon>Deinococci</taxon>
        <taxon>Deinococcales</taxon>
        <taxon>Deinococcaceae</taxon>
        <taxon>Deinococcus</taxon>
    </lineage>
</organism>
<dbReference type="Proteomes" id="UP000632222">
    <property type="component" value="Unassembled WGS sequence"/>
</dbReference>
<comment type="caution">
    <text evidence="1">The sequence shown here is derived from an EMBL/GenBank/DDBJ whole genome shotgun (WGS) entry which is preliminary data.</text>
</comment>
<reference evidence="2" key="1">
    <citation type="journal article" date="2019" name="Int. J. Syst. Evol. Microbiol.">
        <title>The Global Catalogue of Microorganisms (GCM) 10K type strain sequencing project: providing services to taxonomists for standard genome sequencing and annotation.</title>
        <authorList>
            <consortium name="The Broad Institute Genomics Platform"/>
            <consortium name="The Broad Institute Genome Sequencing Center for Infectious Disease"/>
            <person name="Wu L."/>
            <person name="Ma J."/>
        </authorList>
    </citation>
    <scope>NUCLEOTIDE SEQUENCE [LARGE SCALE GENOMIC DNA]</scope>
    <source>
        <strain evidence="2">JCM 14370</strain>
    </source>
</reference>
<sequence length="230" mass="25753">MSETHYVPVFSRFTLQEMMDHAPTPWFGILGFILSRFGLINTDQGNPAPGPVAEDLAPFEEIPEDFRSGVNRAVGFMQQHGFEVLSYTHTPSPTVAGAYLLHQNQQWVAYVACVKDTRPGAAQAYREVYSLLGFSEEGQCYSVTTAPFMQVPHVSRIFLRNAAPDKVLSTFEKHVQGKNLKSLHNMQEVEEVVDEMSLRSHRVLVTRGAKKAIAAPAQHLPEEDPDDLQR</sequence>
<evidence type="ECO:0000313" key="2">
    <source>
        <dbReference type="Proteomes" id="UP000632222"/>
    </source>
</evidence>
<protein>
    <submittedName>
        <fullName evidence="1">Uncharacterized protein</fullName>
    </submittedName>
</protein>